<keyword evidence="7" id="KW-0804">Transcription</keyword>
<reference evidence="11 12" key="1">
    <citation type="submission" date="2017-04" db="EMBL/GenBank/DDBJ databases">
        <title>Genome Sequence of the Model Brown-Rot Fungus Postia placenta SB12.</title>
        <authorList>
            <consortium name="DOE Joint Genome Institute"/>
            <person name="Gaskell J."/>
            <person name="Kersten P."/>
            <person name="Larrondo L.F."/>
            <person name="Canessa P."/>
            <person name="Martinez D."/>
            <person name="Hibbett D."/>
            <person name="Schmoll M."/>
            <person name="Kubicek C.P."/>
            <person name="Martinez A.T."/>
            <person name="Yadav J."/>
            <person name="Master E."/>
            <person name="Magnuson J.K."/>
            <person name="James T."/>
            <person name="Yaver D."/>
            <person name="Berka R."/>
            <person name="Labutti K."/>
            <person name="Lipzen A."/>
            <person name="Aerts A."/>
            <person name="Barry K."/>
            <person name="Henrissat B."/>
            <person name="Blanchette R."/>
            <person name="Grigoriev I."/>
            <person name="Cullen D."/>
        </authorList>
    </citation>
    <scope>NUCLEOTIDE SEQUENCE [LARGE SCALE GENOMIC DNA]</scope>
    <source>
        <strain evidence="11 12">MAD-698-R-SB12</strain>
    </source>
</reference>
<dbReference type="STRING" id="670580.A0A1X6MN89"/>
<evidence type="ECO:0000256" key="4">
    <source>
        <dbReference type="ARBA" id="ARBA00022771"/>
    </source>
</evidence>
<keyword evidence="8" id="KW-0539">Nucleus</keyword>
<dbReference type="OrthoDB" id="787137at2759"/>
<evidence type="ECO:0000256" key="9">
    <source>
        <dbReference type="PROSITE-ProRule" id="PRU00146"/>
    </source>
</evidence>
<organism evidence="11 12">
    <name type="scientific">Postia placenta MAD-698-R-SB12</name>
    <dbReference type="NCBI Taxonomy" id="670580"/>
    <lineage>
        <taxon>Eukaryota</taxon>
        <taxon>Fungi</taxon>
        <taxon>Dikarya</taxon>
        <taxon>Basidiomycota</taxon>
        <taxon>Agaricomycotina</taxon>
        <taxon>Agaricomycetes</taxon>
        <taxon>Polyporales</taxon>
        <taxon>Adustoporiaceae</taxon>
        <taxon>Rhodonia</taxon>
    </lineage>
</organism>
<evidence type="ECO:0000256" key="5">
    <source>
        <dbReference type="ARBA" id="ARBA00022833"/>
    </source>
</evidence>
<evidence type="ECO:0000313" key="11">
    <source>
        <dbReference type="EMBL" id="OSX57845.1"/>
    </source>
</evidence>
<dbReference type="Gene3D" id="3.30.40.10">
    <property type="entry name" value="Zinc/RING finger domain, C3HC4 (zinc finger)"/>
    <property type="match status" value="1"/>
</dbReference>
<dbReference type="GO" id="GO:0005634">
    <property type="term" value="C:nucleus"/>
    <property type="evidence" value="ECO:0007669"/>
    <property type="project" value="UniProtKB-SubCell"/>
</dbReference>
<evidence type="ECO:0000256" key="7">
    <source>
        <dbReference type="ARBA" id="ARBA00023163"/>
    </source>
</evidence>
<evidence type="ECO:0000256" key="3">
    <source>
        <dbReference type="ARBA" id="ARBA00022737"/>
    </source>
</evidence>
<dbReference type="InterPro" id="IPR011011">
    <property type="entry name" value="Znf_FYVE_PHD"/>
</dbReference>
<evidence type="ECO:0000256" key="8">
    <source>
        <dbReference type="ARBA" id="ARBA00023242"/>
    </source>
</evidence>
<dbReference type="InterPro" id="IPR001965">
    <property type="entry name" value="Znf_PHD"/>
</dbReference>
<evidence type="ECO:0000256" key="1">
    <source>
        <dbReference type="ARBA" id="ARBA00004123"/>
    </source>
</evidence>
<feature type="non-terminal residue" evidence="11">
    <location>
        <position position="57"/>
    </location>
</feature>
<dbReference type="AlphaFoldDB" id="A0A1X6MN89"/>
<keyword evidence="5" id="KW-0862">Zinc</keyword>
<dbReference type="GO" id="GO:0008270">
    <property type="term" value="F:zinc ion binding"/>
    <property type="evidence" value="ECO:0007669"/>
    <property type="project" value="UniProtKB-KW"/>
</dbReference>
<dbReference type="RefSeq" id="XP_024334639.1">
    <property type="nucleotide sequence ID" value="XM_024487064.1"/>
</dbReference>
<comment type="subcellular location">
    <subcellularLocation>
        <location evidence="1">Nucleus</location>
    </subcellularLocation>
</comment>
<keyword evidence="2" id="KW-0479">Metal-binding</keyword>
<feature type="domain" description="PHD-type" evidence="10">
    <location>
        <begin position="15"/>
        <end position="57"/>
    </location>
</feature>
<evidence type="ECO:0000259" key="10">
    <source>
        <dbReference type="PROSITE" id="PS50016"/>
    </source>
</evidence>
<keyword evidence="6" id="KW-0805">Transcription regulation</keyword>
<name>A0A1X6MN89_9APHY</name>
<gene>
    <name evidence="11" type="ORF">POSPLADRAFT_1156366</name>
</gene>
<keyword evidence="3" id="KW-0677">Repeat</keyword>
<keyword evidence="4 9" id="KW-0863">Zinc-finger</keyword>
<dbReference type="InterPro" id="IPR019787">
    <property type="entry name" value="Znf_PHD-finger"/>
</dbReference>
<dbReference type="PROSITE" id="PS50016">
    <property type="entry name" value="ZF_PHD_2"/>
    <property type="match status" value="1"/>
</dbReference>
<protein>
    <recommendedName>
        <fullName evidence="10">PHD-type domain-containing protein</fullName>
    </recommendedName>
</protein>
<evidence type="ECO:0000256" key="6">
    <source>
        <dbReference type="ARBA" id="ARBA00023015"/>
    </source>
</evidence>
<proteinExistence type="predicted"/>
<dbReference type="PANTHER" id="PTHR45888:SF4">
    <property type="entry name" value="PHD FINGER PROTEIN 10"/>
    <property type="match status" value="1"/>
</dbReference>
<evidence type="ECO:0000313" key="12">
    <source>
        <dbReference type="Proteomes" id="UP000194127"/>
    </source>
</evidence>
<dbReference type="Proteomes" id="UP000194127">
    <property type="component" value="Unassembled WGS sequence"/>
</dbReference>
<dbReference type="EMBL" id="KZ110607">
    <property type="protein sequence ID" value="OSX57845.1"/>
    <property type="molecule type" value="Genomic_DNA"/>
</dbReference>
<dbReference type="Pfam" id="PF00628">
    <property type="entry name" value="PHD"/>
    <property type="match status" value="1"/>
</dbReference>
<evidence type="ECO:0000256" key="2">
    <source>
        <dbReference type="ARBA" id="ARBA00022723"/>
    </source>
</evidence>
<accession>A0A1X6MN89</accession>
<keyword evidence="12" id="KW-1185">Reference proteome</keyword>
<dbReference type="SUPFAM" id="SSF57903">
    <property type="entry name" value="FYVE/PHD zinc finger"/>
    <property type="match status" value="1"/>
</dbReference>
<sequence>MGDVLRSYLWQCANCKKCEVCDKAEGDNRMIFCDYCDRGWHLDCLHPPLSAAPEGKW</sequence>
<dbReference type="GeneID" id="36332013"/>
<dbReference type="SMART" id="SM00249">
    <property type="entry name" value="PHD"/>
    <property type="match status" value="1"/>
</dbReference>
<dbReference type="InterPro" id="IPR013083">
    <property type="entry name" value="Znf_RING/FYVE/PHD"/>
</dbReference>
<dbReference type="PANTHER" id="PTHR45888">
    <property type="entry name" value="HL01030P-RELATED"/>
    <property type="match status" value="1"/>
</dbReference>